<proteinExistence type="predicted"/>
<evidence type="ECO:0000256" key="4">
    <source>
        <dbReference type="ARBA" id="ARBA00023136"/>
    </source>
</evidence>
<evidence type="ECO:0000259" key="9">
    <source>
        <dbReference type="PROSITE" id="PS50279"/>
    </source>
</evidence>
<dbReference type="FunFam" id="4.10.410.10:FF:000006">
    <property type="entry name" value="Serine peptidase inhibitor, Kunitz type 1"/>
    <property type="match status" value="2"/>
</dbReference>
<dbReference type="Pfam" id="PF07502">
    <property type="entry name" value="MANEC"/>
    <property type="match status" value="1"/>
</dbReference>
<evidence type="ECO:0000256" key="8">
    <source>
        <dbReference type="SAM" id="SignalP"/>
    </source>
</evidence>
<keyword evidence="4 7" id="KW-0472">Membrane</keyword>
<evidence type="ECO:0000313" key="11">
    <source>
        <dbReference type="EMBL" id="TRY89853.1"/>
    </source>
</evidence>
<feature type="domain" description="MANSC" evidence="10">
    <location>
        <begin position="23"/>
        <end position="108"/>
    </location>
</feature>
<evidence type="ECO:0000313" key="12">
    <source>
        <dbReference type="Proteomes" id="UP000316079"/>
    </source>
</evidence>
<dbReference type="PANTHER" id="PTHR47247">
    <property type="entry name" value="KUNITZ-TYPE PROTEASE INHIBITOR 2"/>
    <property type="match status" value="1"/>
</dbReference>
<protein>
    <recommendedName>
        <fullName evidence="13">Kunitz-type protease inhibitor 2</fullName>
    </recommendedName>
</protein>
<keyword evidence="12" id="KW-1185">Reference proteome</keyword>
<keyword evidence="6" id="KW-0325">Glycoprotein</keyword>
<dbReference type="GO" id="GO:0004867">
    <property type="term" value="F:serine-type endopeptidase inhibitor activity"/>
    <property type="evidence" value="ECO:0007669"/>
    <property type="project" value="UniProtKB-KW"/>
</dbReference>
<feature type="chain" id="PRO_5022180802" description="Kunitz-type protease inhibitor 2" evidence="8">
    <location>
        <begin position="23"/>
        <end position="424"/>
    </location>
</feature>
<dbReference type="InterPro" id="IPR036880">
    <property type="entry name" value="Kunitz_BPTI_sf"/>
</dbReference>
<feature type="domain" description="BPTI/Kunitz inhibitor" evidence="9">
    <location>
        <begin position="230"/>
        <end position="278"/>
    </location>
</feature>
<keyword evidence="8" id="KW-0732">Signal</keyword>
<evidence type="ECO:0000256" key="7">
    <source>
        <dbReference type="SAM" id="Phobius"/>
    </source>
</evidence>
<dbReference type="InterPro" id="IPR020901">
    <property type="entry name" value="Prtase_inh_Kunz-CS"/>
</dbReference>
<dbReference type="AlphaFoldDB" id="A0A553QIU4"/>
<dbReference type="Gene3D" id="4.10.410.10">
    <property type="entry name" value="Pancreatic trypsin inhibitor Kunitz domain"/>
    <property type="match status" value="3"/>
</dbReference>
<organism evidence="11 12">
    <name type="scientific">Danionella cerebrum</name>
    <dbReference type="NCBI Taxonomy" id="2873325"/>
    <lineage>
        <taxon>Eukaryota</taxon>
        <taxon>Metazoa</taxon>
        <taxon>Chordata</taxon>
        <taxon>Craniata</taxon>
        <taxon>Vertebrata</taxon>
        <taxon>Euteleostomi</taxon>
        <taxon>Actinopterygii</taxon>
        <taxon>Neopterygii</taxon>
        <taxon>Teleostei</taxon>
        <taxon>Ostariophysi</taxon>
        <taxon>Cypriniformes</taxon>
        <taxon>Danionidae</taxon>
        <taxon>Danioninae</taxon>
        <taxon>Danionella</taxon>
    </lineage>
</organism>
<evidence type="ECO:0000256" key="5">
    <source>
        <dbReference type="ARBA" id="ARBA00023157"/>
    </source>
</evidence>
<dbReference type="InterPro" id="IPR002223">
    <property type="entry name" value="Kunitz_BPTI"/>
</dbReference>
<dbReference type="PROSITE" id="PS50279">
    <property type="entry name" value="BPTI_KUNITZ_2"/>
    <property type="match status" value="3"/>
</dbReference>
<keyword evidence="7" id="KW-0812">Transmembrane</keyword>
<sequence>MAQVWLTTAVVCVLCCLSVLRACKWDPATESDQGLDIGIINDGIPYITDLLEILDTEQCQKACCEREDCHLALIGFPADGHQICHLVNCMKDGKDVCVLTKSTQFQVYRKIQETAEEEHQGEAEVRALNTTDHCHYPFSVGKCRASFPRFYYDITDQTCKVFIYGGCSGNDNNFSSKEECEASCQGVTGAVLEDPNSAAQGSRMSSSENIDDVEPKALPEMSSEEFQEKCLASADTGPCRASIKRFYYSNGACQAFTYGGCQGNQNNYDTEQSCMNTCTVKVITKNQTSTDAFEAKCVVPSDSGPCRAAFRKFYFDASTQSCKPFVYGGCKGNLNRYSSEEECMSACSESDGGHEEHGHSKDRRLTPAFLITLAIISALLLVGLMLITIRRRAHLHFTILDDKEELLPAEEQVCYEQLPKQITN</sequence>
<dbReference type="OrthoDB" id="5950222at2759"/>
<reference evidence="11 12" key="1">
    <citation type="journal article" date="2019" name="Sci. Data">
        <title>Hybrid genome assembly and annotation of Danionella translucida.</title>
        <authorList>
            <person name="Kadobianskyi M."/>
            <person name="Schulze L."/>
            <person name="Schuelke M."/>
            <person name="Judkewitz B."/>
        </authorList>
    </citation>
    <scope>NUCLEOTIDE SEQUENCE [LARGE SCALE GENOMIC DNA]</scope>
    <source>
        <strain evidence="11 12">Bolton</strain>
    </source>
</reference>
<feature type="signal peptide" evidence="8">
    <location>
        <begin position="1"/>
        <end position="22"/>
    </location>
</feature>
<dbReference type="GO" id="GO:0016020">
    <property type="term" value="C:membrane"/>
    <property type="evidence" value="ECO:0007669"/>
    <property type="project" value="UniProtKB-SubCell"/>
</dbReference>
<evidence type="ECO:0000259" key="10">
    <source>
        <dbReference type="PROSITE" id="PS50986"/>
    </source>
</evidence>
<dbReference type="PRINTS" id="PR00759">
    <property type="entry name" value="BASICPTASE"/>
</dbReference>
<dbReference type="STRING" id="623744.A0A553QIU4"/>
<evidence type="ECO:0000256" key="2">
    <source>
        <dbReference type="ARBA" id="ARBA00022690"/>
    </source>
</evidence>
<accession>A0A553QIU4</accession>
<comment type="caution">
    <text evidence="11">The sequence shown here is derived from an EMBL/GenBank/DDBJ whole genome shotgun (WGS) entry which is preliminary data.</text>
</comment>
<feature type="domain" description="BPTI/Kunitz inhibitor" evidence="9">
    <location>
        <begin position="134"/>
        <end position="184"/>
    </location>
</feature>
<dbReference type="InterPro" id="IPR013980">
    <property type="entry name" value="MANSC_dom"/>
</dbReference>
<keyword evidence="7" id="KW-1133">Transmembrane helix</keyword>
<feature type="transmembrane region" description="Helical" evidence="7">
    <location>
        <begin position="368"/>
        <end position="389"/>
    </location>
</feature>
<dbReference type="PANTHER" id="PTHR47247:SF1">
    <property type="entry name" value="KUNITZ-TYPE PROTEASE INHIBITOR 2"/>
    <property type="match status" value="1"/>
</dbReference>
<evidence type="ECO:0000256" key="1">
    <source>
        <dbReference type="ARBA" id="ARBA00004370"/>
    </source>
</evidence>
<dbReference type="PROSITE" id="PS00280">
    <property type="entry name" value="BPTI_KUNITZ_1"/>
    <property type="match status" value="2"/>
</dbReference>
<gene>
    <name evidence="11" type="ORF">DNTS_024919</name>
</gene>
<comment type="subcellular location">
    <subcellularLocation>
        <location evidence="1">Membrane</location>
    </subcellularLocation>
</comment>
<keyword evidence="5" id="KW-1015">Disulfide bond</keyword>
<evidence type="ECO:0000256" key="6">
    <source>
        <dbReference type="ARBA" id="ARBA00023180"/>
    </source>
</evidence>
<feature type="domain" description="BPTI/Kunitz inhibitor" evidence="9">
    <location>
        <begin position="297"/>
        <end position="347"/>
    </location>
</feature>
<keyword evidence="2" id="KW-0646">Protease inhibitor</keyword>
<evidence type="ECO:0008006" key="13">
    <source>
        <dbReference type="Google" id="ProtNLM"/>
    </source>
</evidence>
<dbReference type="PROSITE" id="PS50986">
    <property type="entry name" value="MANSC"/>
    <property type="match status" value="1"/>
</dbReference>
<dbReference type="Proteomes" id="UP000316079">
    <property type="component" value="Unassembled WGS sequence"/>
</dbReference>
<name>A0A553QIU4_9TELE</name>
<dbReference type="EMBL" id="SRMA01025915">
    <property type="protein sequence ID" value="TRY89853.1"/>
    <property type="molecule type" value="Genomic_DNA"/>
</dbReference>
<keyword evidence="3" id="KW-0722">Serine protease inhibitor</keyword>
<dbReference type="SUPFAM" id="SSF57362">
    <property type="entry name" value="BPTI-like"/>
    <property type="match status" value="3"/>
</dbReference>
<evidence type="ECO:0000256" key="3">
    <source>
        <dbReference type="ARBA" id="ARBA00022900"/>
    </source>
</evidence>
<dbReference type="Pfam" id="PF00014">
    <property type="entry name" value="Kunitz_BPTI"/>
    <property type="match status" value="3"/>
</dbReference>
<dbReference type="SMART" id="SM00131">
    <property type="entry name" value="KU"/>
    <property type="match status" value="3"/>
</dbReference>